<evidence type="ECO:0000313" key="4">
    <source>
        <dbReference type="WBParaSite" id="HPBE_0002176801-mRNA-1"/>
    </source>
</evidence>
<dbReference type="GO" id="GO:0004190">
    <property type="term" value="F:aspartic-type endopeptidase activity"/>
    <property type="evidence" value="ECO:0007669"/>
    <property type="project" value="InterPro"/>
</dbReference>
<keyword evidence="3" id="KW-1185">Reference proteome</keyword>
<feature type="region of interest" description="Disordered" evidence="1">
    <location>
        <begin position="380"/>
        <end position="598"/>
    </location>
</feature>
<dbReference type="InterPro" id="IPR021109">
    <property type="entry name" value="Peptidase_aspartic_dom_sf"/>
</dbReference>
<sequence>MSGSFLSTHKAVVVRKLLDNRGEASAEVNSVEAAKDEYSGLLENMQTNELSSALAGRSSVPERSCRKVGHLRRRCENARATGRSPIEPESFTISLKRWACRAIGLRPNESDLVGEQTLVDIQLLGMKKKALLDTGSQVSIMPLRILEEALDSGFDLDREVEEIKLEGQRPIYDASGNPMRFKGAIRLNAEVPPGRKRKIALFVMDGTDETVLLGTNALRVLQLSFDAATLFSDRDGSGQASKRRHFRKARKRNAFSERSGSATFAKGRGLKWGETKAWKSETSCAKMTLNSVSTSLSRMVVVYVLIKHRGEAPMAVKRILGYDIIGQPVAKVDYTIKFRDGLQPTIELADYDMLENVVHRCEKKSFKMTKWRDFFEKLKSGSRTPEQDKVPAPEESETSTHKESEILNFGEPEESDHKESEVLDHHEPEGSDHKNSKIPNFGESLKPDDADSETLDDDQFWDRLPEETSSATPSPKKPIGHSSAETPHREESESSDNQESETPDFEKYKDNIPETTTSPPPSLKKAIGHTSPKTPVHEESESSDNQESGTPDSQKYKDDIPEPTTSATTSLKKAIGHNISTPQDDDKGEQFVLYKYNQ</sequence>
<evidence type="ECO:0000256" key="1">
    <source>
        <dbReference type="SAM" id="MobiDB-lite"/>
    </source>
</evidence>
<evidence type="ECO:0000313" key="2">
    <source>
        <dbReference type="EMBL" id="VDP27927.1"/>
    </source>
</evidence>
<dbReference type="CDD" id="cd00303">
    <property type="entry name" value="retropepsin_like"/>
    <property type="match status" value="1"/>
</dbReference>
<dbReference type="AlphaFoldDB" id="A0A3P8BKR7"/>
<reference evidence="2 3" key="1">
    <citation type="submission" date="2018-11" db="EMBL/GenBank/DDBJ databases">
        <authorList>
            <consortium name="Pathogen Informatics"/>
        </authorList>
    </citation>
    <scope>NUCLEOTIDE SEQUENCE [LARGE SCALE GENOMIC DNA]</scope>
</reference>
<dbReference type="PROSITE" id="PS00141">
    <property type="entry name" value="ASP_PROTEASE"/>
    <property type="match status" value="1"/>
</dbReference>
<feature type="compositionally biased region" description="Polar residues" evidence="1">
    <location>
        <begin position="543"/>
        <end position="553"/>
    </location>
</feature>
<dbReference type="WBParaSite" id="HPBE_0002176801-mRNA-1">
    <property type="protein sequence ID" value="HPBE_0002176801-mRNA-1"/>
    <property type="gene ID" value="HPBE_0002176801"/>
</dbReference>
<evidence type="ECO:0000313" key="3">
    <source>
        <dbReference type="Proteomes" id="UP000050761"/>
    </source>
</evidence>
<organism evidence="2">
    <name type="scientific">Heligmosomoides polygyrus</name>
    <name type="common">Parasitic roundworm</name>
    <dbReference type="NCBI Taxonomy" id="6339"/>
    <lineage>
        <taxon>Eukaryota</taxon>
        <taxon>Metazoa</taxon>
        <taxon>Ecdysozoa</taxon>
        <taxon>Nematoda</taxon>
        <taxon>Chromadorea</taxon>
        <taxon>Rhabditida</taxon>
        <taxon>Rhabditina</taxon>
        <taxon>Rhabditomorpha</taxon>
        <taxon>Strongyloidea</taxon>
        <taxon>Heligmosomidae</taxon>
        <taxon>Heligmosomoides</taxon>
    </lineage>
</organism>
<name>A0A3P8BKR7_HELPZ</name>
<feature type="compositionally biased region" description="Basic and acidic residues" evidence="1">
    <location>
        <begin position="415"/>
        <end position="435"/>
    </location>
</feature>
<dbReference type="EMBL" id="UZAH01033317">
    <property type="protein sequence ID" value="VDP27927.1"/>
    <property type="molecule type" value="Genomic_DNA"/>
</dbReference>
<gene>
    <name evidence="2" type="ORF">HPBE_LOCUS21767</name>
</gene>
<feature type="compositionally biased region" description="Acidic residues" evidence="1">
    <location>
        <begin position="450"/>
        <end position="459"/>
    </location>
</feature>
<feature type="compositionally biased region" description="Acidic residues" evidence="1">
    <location>
        <begin position="493"/>
        <end position="503"/>
    </location>
</feature>
<feature type="compositionally biased region" description="Basic and acidic residues" evidence="1">
    <location>
        <begin position="380"/>
        <end position="405"/>
    </location>
</feature>
<reference evidence="4" key="2">
    <citation type="submission" date="2019-09" db="UniProtKB">
        <authorList>
            <consortium name="WormBaseParasite"/>
        </authorList>
    </citation>
    <scope>IDENTIFICATION</scope>
</reference>
<accession>A0A3P8BKR7</accession>
<dbReference type="Gene3D" id="2.40.70.10">
    <property type="entry name" value="Acid Proteases"/>
    <property type="match status" value="1"/>
</dbReference>
<protein>
    <submittedName>
        <fullName evidence="4">Peptidase A2 domain-containing protein</fullName>
    </submittedName>
</protein>
<proteinExistence type="predicted"/>
<dbReference type="OrthoDB" id="3863715at2759"/>
<dbReference type="GO" id="GO:0006508">
    <property type="term" value="P:proteolysis"/>
    <property type="evidence" value="ECO:0007669"/>
    <property type="project" value="InterPro"/>
</dbReference>
<dbReference type="SUPFAM" id="SSF50630">
    <property type="entry name" value="Acid proteases"/>
    <property type="match status" value="1"/>
</dbReference>
<dbReference type="Proteomes" id="UP000050761">
    <property type="component" value="Unassembled WGS sequence"/>
</dbReference>
<dbReference type="InterPro" id="IPR001969">
    <property type="entry name" value="Aspartic_peptidase_AS"/>
</dbReference>